<gene>
    <name evidence="1" type="ORF">HUW51_15000</name>
</gene>
<evidence type="ECO:0000313" key="1">
    <source>
        <dbReference type="EMBL" id="QNF33965.1"/>
    </source>
</evidence>
<protein>
    <submittedName>
        <fullName evidence="1">Uncharacterized protein</fullName>
    </submittedName>
</protein>
<organism evidence="1 2">
    <name type="scientific">Adhaeribacter swui</name>
    <dbReference type="NCBI Taxonomy" id="2086471"/>
    <lineage>
        <taxon>Bacteria</taxon>
        <taxon>Pseudomonadati</taxon>
        <taxon>Bacteroidota</taxon>
        <taxon>Cytophagia</taxon>
        <taxon>Cytophagales</taxon>
        <taxon>Hymenobacteraceae</taxon>
        <taxon>Adhaeribacter</taxon>
    </lineage>
</organism>
<name>A0A7G7G9Y1_9BACT</name>
<reference evidence="1 2" key="1">
    <citation type="journal article" date="2018" name="Int. J. Syst. Evol. Microbiol.">
        <title>Adhaeribacter swui sp. nov., isolated from wet mud.</title>
        <authorList>
            <person name="Kim D.U."/>
            <person name="Kim K.W."/>
            <person name="Kang M.S."/>
            <person name="Kim J.Y."/>
            <person name="Jang J.H."/>
            <person name="Kim M.K."/>
        </authorList>
    </citation>
    <scope>NUCLEOTIDE SEQUENCE [LARGE SCALE GENOMIC DNA]</scope>
    <source>
        <strain evidence="1 2">KCTC 52873</strain>
    </source>
</reference>
<evidence type="ECO:0000313" key="2">
    <source>
        <dbReference type="Proteomes" id="UP000515237"/>
    </source>
</evidence>
<keyword evidence="2" id="KW-1185">Reference proteome</keyword>
<proteinExistence type="predicted"/>
<sequence>MELQGTWIKDEDGYLTFSESTLERYYEMVTTKYHQVYNQFLEELDDEEEAHEQTLSAGYEMVTDYKLINDQEEFATSYYTPSYVLDIWYETDDYTQKRIYDWGFIRISSKAG</sequence>
<dbReference type="RefSeq" id="WP_185270447.1">
    <property type="nucleotide sequence ID" value="NZ_CP055156.1"/>
</dbReference>
<dbReference type="KEGG" id="aswu:HUW51_15000"/>
<dbReference type="EMBL" id="CP055156">
    <property type="protein sequence ID" value="QNF33965.1"/>
    <property type="molecule type" value="Genomic_DNA"/>
</dbReference>
<accession>A0A7G7G9Y1</accession>
<dbReference type="Proteomes" id="UP000515237">
    <property type="component" value="Chromosome"/>
</dbReference>
<dbReference type="AlphaFoldDB" id="A0A7G7G9Y1"/>